<dbReference type="AlphaFoldDB" id="A0A6L8LM62"/>
<keyword evidence="5 9" id="KW-0697">Rotamase</keyword>
<protein>
    <recommendedName>
        <fullName evidence="10">Peptidyl-prolyl cis-trans isomerase</fullName>
        <ecNumber evidence="10">5.2.1.8</ecNumber>
    </recommendedName>
</protein>
<evidence type="ECO:0000256" key="6">
    <source>
        <dbReference type="ARBA" id="ARBA00023186"/>
    </source>
</evidence>
<dbReference type="PANTHER" id="PTHR47861">
    <property type="entry name" value="FKBP-TYPE PEPTIDYL-PROLYL CIS-TRANS ISOMERASE SLYD"/>
    <property type="match status" value="1"/>
</dbReference>
<proteinExistence type="inferred from homology"/>
<dbReference type="EMBL" id="WWEN01000009">
    <property type="protein sequence ID" value="MYM57141.1"/>
    <property type="molecule type" value="Genomic_DNA"/>
</dbReference>
<dbReference type="PROSITE" id="PS50059">
    <property type="entry name" value="FKBP_PPIASE"/>
    <property type="match status" value="1"/>
</dbReference>
<evidence type="ECO:0000256" key="2">
    <source>
        <dbReference type="ARBA" id="ARBA00004496"/>
    </source>
</evidence>
<keyword evidence="13" id="KW-1185">Reference proteome</keyword>
<dbReference type="InterPro" id="IPR001179">
    <property type="entry name" value="PPIase_FKBP_dom"/>
</dbReference>
<evidence type="ECO:0000256" key="1">
    <source>
        <dbReference type="ARBA" id="ARBA00000971"/>
    </source>
</evidence>
<evidence type="ECO:0000313" key="12">
    <source>
        <dbReference type="EMBL" id="MYM57141.1"/>
    </source>
</evidence>
<comment type="subcellular location">
    <subcellularLocation>
        <location evidence="2">Cytoplasm</location>
    </subcellularLocation>
</comment>
<evidence type="ECO:0000256" key="3">
    <source>
        <dbReference type="ARBA" id="ARBA00006577"/>
    </source>
</evidence>
<dbReference type="InterPro" id="IPR046357">
    <property type="entry name" value="PPIase_dom_sf"/>
</dbReference>
<evidence type="ECO:0000256" key="4">
    <source>
        <dbReference type="ARBA" id="ARBA00022490"/>
    </source>
</evidence>
<evidence type="ECO:0000256" key="10">
    <source>
        <dbReference type="RuleBase" id="RU003915"/>
    </source>
</evidence>
<comment type="function">
    <text evidence="8">Also involved in hydrogenase metallocenter assembly, probably by participating in the nickel insertion step. This function in hydrogenase biosynthesis requires chaperone activity and the presence of the metal-binding domain, but not PPIase activity.</text>
</comment>
<comment type="caution">
    <text evidence="12">The sequence shown here is derived from an EMBL/GenBank/DDBJ whole genome shotgun (WGS) entry which is preliminary data.</text>
</comment>
<dbReference type="GO" id="GO:0005737">
    <property type="term" value="C:cytoplasm"/>
    <property type="evidence" value="ECO:0007669"/>
    <property type="project" value="UniProtKB-SubCell"/>
</dbReference>
<evidence type="ECO:0000256" key="5">
    <source>
        <dbReference type="ARBA" id="ARBA00023110"/>
    </source>
</evidence>
<dbReference type="EC" id="5.2.1.8" evidence="10"/>
<dbReference type="Gene3D" id="3.10.50.40">
    <property type="match status" value="1"/>
</dbReference>
<feature type="domain" description="PPIase FKBP-type" evidence="11">
    <location>
        <begin position="7"/>
        <end position="101"/>
    </location>
</feature>
<dbReference type="PANTHER" id="PTHR47861:SF3">
    <property type="entry name" value="FKBP-TYPE PEPTIDYL-PROLYL CIS-TRANS ISOMERASE SLYD"/>
    <property type="match status" value="1"/>
</dbReference>
<evidence type="ECO:0000259" key="11">
    <source>
        <dbReference type="PROSITE" id="PS50059"/>
    </source>
</evidence>
<evidence type="ECO:0000256" key="8">
    <source>
        <dbReference type="ARBA" id="ARBA00037071"/>
    </source>
</evidence>
<keyword evidence="4" id="KW-0963">Cytoplasm</keyword>
<dbReference type="Proteomes" id="UP000479043">
    <property type="component" value="Unassembled WGS sequence"/>
</dbReference>
<keyword evidence="6" id="KW-0143">Chaperone</keyword>
<evidence type="ECO:0000313" key="13">
    <source>
        <dbReference type="Proteomes" id="UP000479043"/>
    </source>
</evidence>
<dbReference type="SUPFAM" id="SSF54534">
    <property type="entry name" value="FKBP-like"/>
    <property type="match status" value="1"/>
</dbReference>
<keyword evidence="7 9" id="KW-0413">Isomerase</keyword>
<evidence type="ECO:0000256" key="7">
    <source>
        <dbReference type="ARBA" id="ARBA00023235"/>
    </source>
</evidence>
<accession>A0A6L8LM62</accession>
<gene>
    <name evidence="12" type="ORF">GR167_17625</name>
</gene>
<organism evidence="12 13">
    <name type="scientific">Thalassovita mangrovi</name>
    <dbReference type="NCBI Taxonomy" id="2692236"/>
    <lineage>
        <taxon>Bacteria</taxon>
        <taxon>Pseudomonadati</taxon>
        <taxon>Pseudomonadota</taxon>
        <taxon>Alphaproteobacteria</taxon>
        <taxon>Rhodobacterales</taxon>
        <taxon>Roseobacteraceae</taxon>
        <taxon>Thalassovita</taxon>
    </lineage>
</organism>
<dbReference type="GO" id="GO:0003755">
    <property type="term" value="F:peptidyl-prolyl cis-trans isomerase activity"/>
    <property type="evidence" value="ECO:0007669"/>
    <property type="project" value="UniProtKB-UniRule"/>
</dbReference>
<comment type="similarity">
    <text evidence="3 10">Belongs to the FKBP-type PPIase family.</text>
</comment>
<name>A0A6L8LM62_9RHOB</name>
<dbReference type="GO" id="GO:0042026">
    <property type="term" value="P:protein refolding"/>
    <property type="evidence" value="ECO:0007669"/>
    <property type="project" value="UniProtKB-ARBA"/>
</dbReference>
<dbReference type="Pfam" id="PF00254">
    <property type="entry name" value="FKBP_C"/>
    <property type="match status" value="1"/>
</dbReference>
<reference evidence="12 13" key="1">
    <citation type="submission" date="2020-01" db="EMBL/GenBank/DDBJ databases">
        <authorList>
            <person name="Chen S."/>
        </authorList>
    </citation>
    <scope>NUCLEOTIDE SEQUENCE [LARGE SCALE GENOMIC DNA]</scope>
    <source>
        <strain evidence="12 13">GS-10</strain>
    </source>
</reference>
<evidence type="ECO:0000256" key="9">
    <source>
        <dbReference type="PROSITE-ProRule" id="PRU00277"/>
    </source>
</evidence>
<dbReference type="RefSeq" id="WP_160975051.1">
    <property type="nucleotide sequence ID" value="NZ_WWEN01000009.1"/>
</dbReference>
<sequence>MTQVKTGDTVRIHYTGTLADGSVFDSSEGRDPLEFQVASGQIIPGLDAALPGMAVGDKKVVEVPCAEAYGETNPEAVQAVPRAEVPPELPLEVGIQLQVQTNDGQVLPVTIVEVTEEAVVLDANHPLAGKDLTFAIELVSIG</sequence>
<comment type="catalytic activity">
    <reaction evidence="1 9 10">
        <text>[protein]-peptidylproline (omega=180) = [protein]-peptidylproline (omega=0)</text>
        <dbReference type="Rhea" id="RHEA:16237"/>
        <dbReference type="Rhea" id="RHEA-COMP:10747"/>
        <dbReference type="Rhea" id="RHEA-COMP:10748"/>
        <dbReference type="ChEBI" id="CHEBI:83833"/>
        <dbReference type="ChEBI" id="CHEBI:83834"/>
        <dbReference type="EC" id="5.2.1.8"/>
    </reaction>
</comment>